<feature type="compositionally biased region" description="Polar residues" evidence="1">
    <location>
        <begin position="682"/>
        <end position="691"/>
    </location>
</feature>
<feature type="compositionally biased region" description="Basic and acidic residues" evidence="1">
    <location>
        <begin position="481"/>
        <end position="588"/>
    </location>
</feature>
<evidence type="ECO:0008006" key="5">
    <source>
        <dbReference type="Google" id="ProtNLM"/>
    </source>
</evidence>
<keyword evidence="2" id="KW-0732">Signal</keyword>
<feature type="chain" id="PRO_5006884613" description="Flo11 domain-containing protein" evidence="2">
    <location>
        <begin position="19"/>
        <end position="840"/>
    </location>
</feature>
<evidence type="ECO:0000313" key="3">
    <source>
        <dbReference type="EMBL" id="KSA03230.1"/>
    </source>
</evidence>
<dbReference type="RefSeq" id="XP_015469332.1">
    <property type="nucleotide sequence ID" value="XM_015609834.1"/>
</dbReference>
<feature type="compositionally biased region" description="Polar residues" evidence="1">
    <location>
        <begin position="449"/>
        <end position="464"/>
    </location>
</feature>
<dbReference type="AlphaFoldDB" id="A0A0V1Q3X5"/>
<feature type="compositionally biased region" description="Low complexity" evidence="1">
    <location>
        <begin position="589"/>
        <end position="603"/>
    </location>
</feature>
<organism evidence="3 4">
    <name type="scientific">Debaryomyces fabryi</name>
    <dbReference type="NCBI Taxonomy" id="58627"/>
    <lineage>
        <taxon>Eukaryota</taxon>
        <taxon>Fungi</taxon>
        <taxon>Dikarya</taxon>
        <taxon>Ascomycota</taxon>
        <taxon>Saccharomycotina</taxon>
        <taxon>Pichiomycetes</taxon>
        <taxon>Debaryomycetaceae</taxon>
        <taxon>Debaryomyces</taxon>
    </lineage>
</organism>
<dbReference type="EMBL" id="LMYN01000012">
    <property type="protein sequence ID" value="KSA03230.1"/>
    <property type="molecule type" value="Genomic_DNA"/>
</dbReference>
<feature type="compositionally biased region" description="Basic and acidic residues" evidence="1">
    <location>
        <begin position="321"/>
        <end position="334"/>
    </location>
</feature>
<protein>
    <recommendedName>
        <fullName evidence="5">Flo11 domain-containing protein</fullName>
    </recommendedName>
</protein>
<feature type="signal peptide" evidence="2">
    <location>
        <begin position="1"/>
        <end position="18"/>
    </location>
</feature>
<gene>
    <name evidence="3" type="ORF">AC631_01004</name>
</gene>
<comment type="caution">
    <text evidence="3">The sequence shown here is derived from an EMBL/GenBank/DDBJ whole genome shotgun (WGS) entry which is preliminary data.</text>
</comment>
<feature type="region of interest" description="Disordered" evidence="1">
    <location>
        <begin position="256"/>
        <end position="285"/>
    </location>
</feature>
<feature type="compositionally biased region" description="Polar residues" evidence="1">
    <location>
        <begin position="130"/>
        <end position="145"/>
    </location>
</feature>
<feature type="region of interest" description="Disordered" evidence="1">
    <location>
        <begin position="119"/>
        <end position="145"/>
    </location>
</feature>
<feature type="region of interest" description="Disordered" evidence="1">
    <location>
        <begin position="435"/>
        <end position="691"/>
    </location>
</feature>
<name>A0A0V1Q3X5_9ASCO</name>
<accession>A0A0V1Q3X5</accession>
<sequence length="840" mass="93138">MKFRNLILLVGTIGIAKALDGNETLVSTSGLIGKGIANETSVAEASPSQPVDSANRCISTLTLSTCTCEPKGSQSINTSGGTPIYEGDEWDRYVEMPKATSTTLSPDCVLRTNFSTNSLHHGRPTHRNVKWSSASTHSSHLANQTTTNSISSNYGVLSLTFPSIHISSTRAHYYNTLTLVHQDANAHTGYHNSSISTGYSNISSTIESASLSSHISTEEYTTTEDFSTSEILITTVAETETPAALTLSLHFDISTSQSSSPSIAGPENPTTYASETEETSTPNTEINESLAPSLTFQNDVTSTVDFYPISTAETTQAYETEDQKTIQETTHESSESSVASSLETSITMESSLIEHQHSSASHNIKTSQTSLISNPTTQPENNWSDYWSDENWSEEWPSEFWSDVFKETSKTMNPTYSTTRSKSEKHSTLPSIKTYTHTGRKSHNEHQSTSRVQPFVSSTHTTEGSFRILPTPHMPKQTSHSAEHTSHGHHIEETHSERQHTEVHHTKEHHTEEHHTEEHHTEEHHTEEHHTEEHHTERQHTEEPQHHTEEHHTEEHRTEEYSTEVQHTKEHYTEEHSTELHHSEETTEHPSPSLTSSISVSSEPIHRTSESKYYPTSRSKEAVHLSSTSISPQLSQEEHSSYTSKHTPKVSSRTPISTGPLMSTSIHPASKVSPGSSHHPKTTNYSKRSKLTGTGSISAEFTTTHPSFSRTYPRKKSYAPIFTLKPAPSMLSLGNSRQAKPLFQTSSEETETETETLYITILSSTEKPKSTIQSSHLEQPSSSKSSTVSANESISSTLARPYHILKPNEETESTSSESNASKTTIYYLLFVPCFILLVLV</sequence>
<evidence type="ECO:0000256" key="2">
    <source>
        <dbReference type="SAM" id="SignalP"/>
    </source>
</evidence>
<evidence type="ECO:0000256" key="1">
    <source>
        <dbReference type="SAM" id="MobiDB-lite"/>
    </source>
</evidence>
<feature type="compositionally biased region" description="Polar residues" evidence="1">
    <location>
        <begin position="625"/>
        <end position="667"/>
    </location>
</feature>
<feature type="region of interest" description="Disordered" evidence="1">
    <location>
        <begin position="315"/>
        <end position="338"/>
    </location>
</feature>
<feature type="region of interest" description="Disordered" evidence="1">
    <location>
        <begin position="769"/>
        <end position="794"/>
    </location>
</feature>
<dbReference type="Proteomes" id="UP000054251">
    <property type="component" value="Unassembled WGS sequence"/>
</dbReference>
<dbReference type="GeneID" id="26838013"/>
<reference evidence="3 4" key="1">
    <citation type="submission" date="2015-11" db="EMBL/GenBank/DDBJ databases">
        <title>The genome of Debaryomyces fabryi.</title>
        <authorList>
            <person name="Tafer H."/>
            <person name="Lopandic K."/>
        </authorList>
    </citation>
    <scope>NUCLEOTIDE SEQUENCE [LARGE SCALE GENOMIC DNA]</scope>
    <source>
        <strain evidence="3 4">CBS 789</strain>
    </source>
</reference>
<evidence type="ECO:0000313" key="4">
    <source>
        <dbReference type="Proteomes" id="UP000054251"/>
    </source>
</evidence>
<feature type="compositionally biased region" description="Basic residues" evidence="1">
    <location>
        <begin position="120"/>
        <end position="129"/>
    </location>
</feature>
<dbReference type="OrthoDB" id="10602878at2759"/>
<keyword evidence="4" id="KW-1185">Reference proteome</keyword>
<proteinExistence type="predicted"/>